<organism evidence="2 3">
    <name type="scientific">Larinioides sclopetarius</name>
    <dbReference type="NCBI Taxonomy" id="280406"/>
    <lineage>
        <taxon>Eukaryota</taxon>
        <taxon>Metazoa</taxon>
        <taxon>Ecdysozoa</taxon>
        <taxon>Arthropoda</taxon>
        <taxon>Chelicerata</taxon>
        <taxon>Arachnida</taxon>
        <taxon>Araneae</taxon>
        <taxon>Araneomorphae</taxon>
        <taxon>Entelegynae</taxon>
        <taxon>Araneoidea</taxon>
        <taxon>Araneidae</taxon>
        <taxon>Larinioides</taxon>
    </lineage>
</organism>
<proteinExistence type="predicted"/>
<comment type="caution">
    <text evidence="2">The sequence shown here is derived from an EMBL/GenBank/DDBJ whole genome shotgun (WGS) entry which is preliminary data.</text>
</comment>
<keyword evidence="3" id="KW-1185">Reference proteome</keyword>
<dbReference type="Proteomes" id="UP001497382">
    <property type="component" value="Unassembled WGS sequence"/>
</dbReference>
<name>A0AAV2BQ86_9ARAC</name>
<evidence type="ECO:0000256" key="1">
    <source>
        <dbReference type="SAM" id="MobiDB-lite"/>
    </source>
</evidence>
<protein>
    <submittedName>
        <fullName evidence="2">Uncharacterized protein</fullName>
    </submittedName>
</protein>
<accession>A0AAV2BQ86</accession>
<feature type="region of interest" description="Disordered" evidence="1">
    <location>
        <begin position="1"/>
        <end position="25"/>
    </location>
</feature>
<gene>
    <name evidence="2" type="ORF">LARSCL_LOCUS20840</name>
</gene>
<evidence type="ECO:0000313" key="2">
    <source>
        <dbReference type="EMBL" id="CAL1298450.1"/>
    </source>
</evidence>
<evidence type="ECO:0000313" key="3">
    <source>
        <dbReference type="Proteomes" id="UP001497382"/>
    </source>
</evidence>
<reference evidence="2 3" key="1">
    <citation type="submission" date="2024-04" db="EMBL/GenBank/DDBJ databases">
        <authorList>
            <person name="Rising A."/>
            <person name="Reimegard J."/>
            <person name="Sonavane S."/>
            <person name="Akerstrom W."/>
            <person name="Nylinder S."/>
            <person name="Hedman E."/>
            <person name="Kallberg Y."/>
        </authorList>
    </citation>
    <scope>NUCLEOTIDE SEQUENCE [LARGE SCALE GENOMIC DNA]</scope>
</reference>
<sequence length="77" mass="8817">MPLNQEENNPHVLGRNVTESGYNNPHGRYVTESSHFKDVTEEEVFLQIKPEAMVGQFPSMQLQIILYLIKNIQDGDS</sequence>
<dbReference type="AlphaFoldDB" id="A0AAV2BQ86"/>
<dbReference type="EMBL" id="CAXIEN010000461">
    <property type="protein sequence ID" value="CAL1298450.1"/>
    <property type="molecule type" value="Genomic_DNA"/>
</dbReference>